<gene>
    <name evidence="7" type="ORF">ACH4TF_34485</name>
</gene>
<keyword evidence="8" id="KW-1185">Reference proteome</keyword>
<keyword evidence="3" id="KW-0408">Iron</keyword>
<evidence type="ECO:0000256" key="2">
    <source>
        <dbReference type="ARBA" id="ARBA00022723"/>
    </source>
</evidence>
<comment type="caution">
    <text evidence="7">The sequence shown here is derived from an EMBL/GenBank/DDBJ whole genome shotgun (WGS) entry which is preliminary data.</text>
</comment>
<proteinExistence type="predicted"/>
<dbReference type="Gene3D" id="2.60.120.330">
    <property type="entry name" value="B-lactam Antibiotic, Isopenicillin N Synthase, Chain"/>
    <property type="match status" value="1"/>
</dbReference>
<dbReference type="InterPro" id="IPR050295">
    <property type="entry name" value="Plant_2OG-oxidoreductases"/>
</dbReference>
<dbReference type="Pfam" id="PF14226">
    <property type="entry name" value="DIOX_N"/>
    <property type="match status" value="1"/>
</dbReference>
<keyword evidence="2" id="KW-0479">Metal-binding</keyword>
<evidence type="ECO:0000259" key="5">
    <source>
        <dbReference type="Pfam" id="PF03171"/>
    </source>
</evidence>
<evidence type="ECO:0000256" key="1">
    <source>
        <dbReference type="ARBA" id="ARBA00004792"/>
    </source>
</evidence>
<dbReference type="InterPro" id="IPR026992">
    <property type="entry name" value="DIOX_N"/>
</dbReference>
<keyword evidence="7" id="KW-0223">Dioxygenase</keyword>
<keyword evidence="4" id="KW-0045">Antibiotic biosynthesis</keyword>
<dbReference type="InterPro" id="IPR027443">
    <property type="entry name" value="IPNS-like_sf"/>
</dbReference>
<protein>
    <submittedName>
        <fullName evidence="7">Isopenicillin N synthase family dioxygenase</fullName>
    </submittedName>
</protein>
<keyword evidence="7" id="KW-0560">Oxidoreductase</keyword>
<sequence length="318" mass="35207">MLREISLAGKPDTATVRSALRDGFFLVQNSVPESLLDECYGLLEAFFSLSMEAKRGTRVLGSNGQSGYTPPLVETAEKSNRTPDWKELFHWGAPLPVGHPLRTRFPARYPDPCMPDELVPGIGQALSELHTRMKDFQVRVVGVLAEALNIHSGYFEEMLEDGPVVNRAAWYPPMEGAPSQDHTWAVEHKDFDLITALPRATSPGLQVLGLDGEWLPVHAPEGYAIVNVGMVLERLTDGLARAAVHRVVADPQQSGGRLSIVQFCHPTPWTVLTPLRLPGSLDAPQRFPTLTADALFERTMYRINRLDTQHGSDARKTR</sequence>
<dbReference type="EMBL" id="JBIRRB010000025">
    <property type="protein sequence ID" value="MFI0915492.1"/>
    <property type="molecule type" value="Genomic_DNA"/>
</dbReference>
<dbReference type="GO" id="GO:0051213">
    <property type="term" value="F:dioxygenase activity"/>
    <property type="evidence" value="ECO:0007669"/>
    <property type="project" value="UniProtKB-KW"/>
</dbReference>
<dbReference type="PANTHER" id="PTHR47991">
    <property type="entry name" value="OXOGLUTARATE/IRON-DEPENDENT DIOXYGENASE"/>
    <property type="match status" value="1"/>
</dbReference>
<dbReference type="Proteomes" id="UP001611162">
    <property type="component" value="Unassembled WGS sequence"/>
</dbReference>
<feature type="domain" description="Non-haem dioxygenase N-terminal" evidence="6">
    <location>
        <begin position="15"/>
        <end position="111"/>
    </location>
</feature>
<dbReference type="SUPFAM" id="SSF51197">
    <property type="entry name" value="Clavaminate synthase-like"/>
    <property type="match status" value="1"/>
</dbReference>
<feature type="domain" description="Isopenicillin N synthase-like Fe(2+) 2OG dioxygenase" evidence="5">
    <location>
        <begin position="166"/>
        <end position="266"/>
    </location>
</feature>
<accession>A0ABW7TGQ1</accession>
<name>A0ABW7TGQ1_9ACTN</name>
<dbReference type="Pfam" id="PF03171">
    <property type="entry name" value="2OG-FeII_Oxy"/>
    <property type="match status" value="1"/>
</dbReference>
<evidence type="ECO:0000256" key="4">
    <source>
        <dbReference type="ARBA" id="ARBA00023194"/>
    </source>
</evidence>
<evidence type="ECO:0000259" key="6">
    <source>
        <dbReference type="Pfam" id="PF14226"/>
    </source>
</evidence>
<evidence type="ECO:0000256" key="3">
    <source>
        <dbReference type="ARBA" id="ARBA00023004"/>
    </source>
</evidence>
<comment type="pathway">
    <text evidence="1">Antibiotic biosynthesis.</text>
</comment>
<reference evidence="7 8" key="1">
    <citation type="submission" date="2024-10" db="EMBL/GenBank/DDBJ databases">
        <title>The Natural Products Discovery Center: Release of the First 8490 Sequenced Strains for Exploring Actinobacteria Biosynthetic Diversity.</title>
        <authorList>
            <person name="Kalkreuter E."/>
            <person name="Kautsar S.A."/>
            <person name="Yang D."/>
            <person name="Bader C.D."/>
            <person name="Teijaro C.N."/>
            <person name="Fluegel L."/>
            <person name="Davis C.M."/>
            <person name="Simpson J.R."/>
            <person name="Lauterbach L."/>
            <person name="Steele A.D."/>
            <person name="Gui C."/>
            <person name="Meng S."/>
            <person name="Li G."/>
            <person name="Viehrig K."/>
            <person name="Ye F."/>
            <person name="Su P."/>
            <person name="Kiefer A.F."/>
            <person name="Nichols A."/>
            <person name="Cepeda A.J."/>
            <person name="Yan W."/>
            <person name="Fan B."/>
            <person name="Jiang Y."/>
            <person name="Adhikari A."/>
            <person name="Zheng C.-J."/>
            <person name="Schuster L."/>
            <person name="Cowan T.M."/>
            <person name="Smanski M.J."/>
            <person name="Chevrette M.G."/>
            <person name="De Carvalho L.P.S."/>
            <person name="Shen B."/>
        </authorList>
    </citation>
    <scope>NUCLEOTIDE SEQUENCE [LARGE SCALE GENOMIC DNA]</scope>
    <source>
        <strain evidence="7 8">NPDC020979</strain>
    </source>
</reference>
<evidence type="ECO:0000313" key="8">
    <source>
        <dbReference type="Proteomes" id="UP001611162"/>
    </source>
</evidence>
<dbReference type="RefSeq" id="WP_397615056.1">
    <property type="nucleotide sequence ID" value="NZ_JBIRRB010000025.1"/>
</dbReference>
<dbReference type="InterPro" id="IPR044861">
    <property type="entry name" value="IPNS-like_FE2OG_OXY"/>
</dbReference>
<organism evidence="7 8">
    <name type="scientific">Streptomyces abikoensis</name>
    <dbReference type="NCBI Taxonomy" id="97398"/>
    <lineage>
        <taxon>Bacteria</taxon>
        <taxon>Bacillati</taxon>
        <taxon>Actinomycetota</taxon>
        <taxon>Actinomycetes</taxon>
        <taxon>Kitasatosporales</taxon>
        <taxon>Streptomycetaceae</taxon>
        <taxon>Streptomyces</taxon>
    </lineage>
</organism>
<evidence type="ECO:0000313" key="7">
    <source>
        <dbReference type="EMBL" id="MFI0915492.1"/>
    </source>
</evidence>